<proteinExistence type="predicted"/>
<dbReference type="EMBL" id="AODH01000080">
    <property type="protein sequence ID" value="EUJ34107.1"/>
    <property type="molecule type" value="Genomic_DNA"/>
</dbReference>
<accession>W7CB07</accession>
<evidence type="ECO:0000313" key="1">
    <source>
        <dbReference type="EMBL" id="EUJ34107.1"/>
    </source>
</evidence>
<dbReference type="AlphaFoldDB" id="W7CB07"/>
<evidence type="ECO:0000313" key="2">
    <source>
        <dbReference type="Proteomes" id="UP000019243"/>
    </source>
</evidence>
<protein>
    <submittedName>
        <fullName evidence="1">Uncharacterized protein</fullName>
    </submittedName>
</protein>
<comment type="caution">
    <text evidence="1">The sequence shown here is derived from an EMBL/GenBank/DDBJ whole genome shotgun (WGS) entry which is preliminary data.</text>
</comment>
<dbReference type="RefSeq" id="WP_035315835.1">
    <property type="nucleotide sequence ID" value="NZ_AODH01000080.1"/>
</dbReference>
<reference evidence="1 2" key="1">
    <citation type="submission" date="2012-12" db="EMBL/GenBank/DDBJ databases">
        <title>Novel taxa of Listeriaceae from agricultural environments in the United States.</title>
        <authorList>
            <person name="den Bakker H.C."/>
            <person name="Allred A."/>
            <person name="Warchocki S."/>
            <person name="Wright E.M."/>
            <person name="Burrell A."/>
            <person name="Nightingale K.K."/>
            <person name="Kephart D."/>
            <person name="Wiedmann M."/>
        </authorList>
    </citation>
    <scope>NUCLEOTIDE SEQUENCE [LARGE SCALE GENOMIC DNA]</scope>
    <source>
        <strain evidence="1 2">FSL F6-1037</strain>
    </source>
</reference>
<name>W7CB07_9LIST</name>
<gene>
    <name evidence="1" type="ORF">BCAMP_12788</name>
</gene>
<sequence>MGYYDSSFMTVFEYERGHNIAQKLFIVGERQDNEEKFVVVDVDLEDEKEIPEMIKMTEKHASQLIEDWNADGLKLYIKDDVIPMYKDDLDASLSKLLDNISEQTIKAEGYQAKKQELDM</sequence>
<keyword evidence="2" id="KW-1185">Reference proteome</keyword>
<dbReference type="Proteomes" id="UP000019243">
    <property type="component" value="Unassembled WGS sequence"/>
</dbReference>
<dbReference type="STRING" id="1265861.BCAMP_12788"/>
<organism evidence="1 2">
    <name type="scientific">Brochothrix campestris FSL F6-1037</name>
    <dbReference type="NCBI Taxonomy" id="1265861"/>
    <lineage>
        <taxon>Bacteria</taxon>
        <taxon>Bacillati</taxon>
        <taxon>Bacillota</taxon>
        <taxon>Bacilli</taxon>
        <taxon>Bacillales</taxon>
        <taxon>Listeriaceae</taxon>
        <taxon>Brochothrix</taxon>
    </lineage>
</organism>